<evidence type="ECO:0008006" key="5">
    <source>
        <dbReference type="Google" id="ProtNLM"/>
    </source>
</evidence>
<name>A0AAD4LNF2_9AGAM</name>
<reference evidence="3" key="1">
    <citation type="submission" date="2022-01" db="EMBL/GenBank/DDBJ databases">
        <title>Comparative genomics reveals a dynamic genome evolution in the ectomycorrhizal milk-cap (Lactarius) mushrooms.</title>
        <authorList>
            <consortium name="DOE Joint Genome Institute"/>
            <person name="Lebreton A."/>
            <person name="Tang N."/>
            <person name="Kuo A."/>
            <person name="LaButti K."/>
            <person name="Drula E."/>
            <person name="Barry K."/>
            <person name="Clum A."/>
            <person name="Lipzen A."/>
            <person name="Mousain D."/>
            <person name="Ng V."/>
            <person name="Wang R."/>
            <person name="Wang X."/>
            <person name="Dai Y."/>
            <person name="Henrissat B."/>
            <person name="Grigoriev I.V."/>
            <person name="Guerin-Laguette A."/>
            <person name="Yu F."/>
            <person name="Martin F.M."/>
        </authorList>
    </citation>
    <scope>NUCLEOTIDE SEQUENCE</scope>
    <source>
        <strain evidence="3">QP</strain>
    </source>
</reference>
<evidence type="ECO:0000313" key="4">
    <source>
        <dbReference type="Proteomes" id="UP001201163"/>
    </source>
</evidence>
<keyword evidence="4" id="KW-1185">Reference proteome</keyword>
<protein>
    <recommendedName>
        <fullName evidence="5">Secreted protein</fullName>
    </recommendedName>
</protein>
<proteinExistence type="predicted"/>
<sequence length="185" mass="19803">MWLVFAVGQACGALSATCAVVGKGDFQTPASLFDALWSTCVTFALHIQSTIPDPHPNSPLSGRDPFRSEGSPRVLVRTPRSSNIGPFRPLQIAITTSTEDFRTLQDPFAPPTSPLSEKSFPLFDAVRKKRLSVLLGSTRHSSPAALRLPPVFLQSFEDDTPPLSPPPTALLRAPKHASISGAFGA</sequence>
<gene>
    <name evidence="3" type="ORF">EDB92DRAFT_409896</name>
</gene>
<feature type="signal peptide" evidence="2">
    <location>
        <begin position="1"/>
        <end position="15"/>
    </location>
</feature>
<feature type="region of interest" description="Disordered" evidence="1">
    <location>
        <begin position="54"/>
        <end position="82"/>
    </location>
</feature>
<evidence type="ECO:0000313" key="3">
    <source>
        <dbReference type="EMBL" id="KAH8993492.1"/>
    </source>
</evidence>
<accession>A0AAD4LNF2</accession>
<comment type="caution">
    <text evidence="3">The sequence shown here is derived from an EMBL/GenBank/DDBJ whole genome shotgun (WGS) entry which is preliminary data.</text>
</comment>
<evidence type="ECO:0000256" key="2">
    <source>
        <dbReference type="SAM" id="SignalP"/>
    </source>
</evidence>
<feature type="chain" id="PRO_5042103966" description="Secreted protein" evidence="2">
    <location>
        <begin position="16"/>
        <end position="185"/>
    </location>
</feature>
<dbReference type="AlphaFoldDB" id="A0AAD4LNF2"/>
<evidence type="ECO:0000256" key="1">
    <source>
        <dbReference type="SAM" id="MobiDB-lite"/>
    </source>
</evidence>
<dbReference type="EMBL" id="JAKELL010000018">
    <property type="protein sequence ID" value="KAH8993492.1"/>
    <property type="molecule type" value="Genomic_DNA"/>
</dbReference>
<organism evidence="3 4">
    <name type="scientific">Lactarius akahatsu</name>
    <dbReference type="NCBI Taxonomy" id="416441"/>
    <lineage>
        <taxon>Eukaryota</taxon>
        <taxon>Fungi</taxon>
        <taxon>Dikarya</taxon>
        <taxon>Basidiomycota</taxon>
        <taxon>Agaricomycotina</taxon>
        <taxon>Agaricomycetes</taxon>
        <taxon>Russulales</taxon>
        <taxon>Russulaceae</taxon>
        <taxon>Lactarius</taxon>
    </lineage>
</organism>
<dbReference type="Proteomes" id="UP001201163">
    <property type="component" value="Unassembled WGS sequence"/>
</dbReference>
<keyword evidence="2" id="KW-0732">Signal</keyword>